<evidence type="ECO:0000256" key="1">
    <source>
        <dbReference type="SAM" id="MobiDB-lite"/>
    </source>
</evidence>
<feature type="region of interest" description="Disordered" evidence="1">
    <location>
        <begin position="337"/>
        <end position="422"/>
    </location>
</feature>
<name>A0AAJ0FCC6_9PEZI</name>
<feature type="compositionally biased region" description="Low complexity" evidence="1">
    <location>
        <begin position="264"/>
        <end position="279"/>
    </location>
</feature>
<keyword evidence="3" id="KW-1185">Reference proteome</keyword>
<accession>A0AAJ0FCC6</accession>
<evidence type="ECO:0000313" key="3">
    <source>
        <dbReference type="Proteomes" id="UP001239445"/>
    </source>
</evidence>
<sequence length="643" mass="68067">MADPVPDLASTAQSTKAATSPPTMDDATKIVSKLQRKLAELEANVAAYQRGMLNQFSRHMDEYLKQCHSDVADKVSREIDASWSNYPHLAVSTRSGAETLTKLKDWGGRKSPPPILYHTSGTPKEGPRSPHQREKELQGLFTPSYLPLLDSNYGGSKPPPVSPPPTADSVVLSLGKGKGKAVERPEDQPKTAAETGGDQPLPVWRPAARSTSSTGSMSSASRPRSALRRASSSGKSPRRVRFSVEVAEVSPTATAFSSTLVGGAEAQQPQAQPQPVLEAAVEETSAVITEDDESYGGEMSLLDVEGEEDHLPRPRKISSTQALQLLSRSPLDPNIIWTVVNPPSDDSESPTLPLPVSKTQPDATVNPAGMADSDDDSSPIPGPPLEKLEHYSDGDDSDDDFLSMSTKLSKKTPSPAAAVPLPVPAATSGYATATATHTTIPAFSPVAQGSTAHSQGFPAAHNEHPSVSGPQEDAEVGVFDLDEDKGAGSETEKMKYLADDEDEAETPISEQHIPRYNTAASQPTPPLEPADKTPPAGPGVPPMSPSAALFGHMVGSYKGTNIMGTPITNPELYDQIVGMKDIQAVIGSIDGRSGVDPGDMGSYRATLARHVAGSAPRSFTERLALEEAMEKKAKGELDSEDEN</sequence>
<protein>
    <submittedName>
        <fullName evidence="2">Uncharacterized protein</fullName>
    </submittedName>
</protein>
<proteinExistence type="predicted"/>
<feature type="region of interest" description="Disordered" evidence="1">
    <location>
        <begin position="260"/>
        <end position="279"/>
    </location>
</feature>
<organism evidence="2 3">
    <name type="scientific">Echria macrotheca</name>
    <dbReference type="NCBI Taxonomy" id="438768"/>
    <lineage>
        <taxon>Eukaryota</taxon>
        <taxon>Fungi</taxon>
        <taxon>Dikarya</taxon>
        <taxon>Ascomycota</taxon>
        <taxon>Pezizomycotina</taxon>
        <taxon>Sordariomycetes</taxon>
        <taxon>Sordariomycetidae</taxon>
        <taxon>Sordariales</taxon>
        <taxon>Schizotheciaceae</taxon>
        <taxon>Echria</taxon>
    </lineage>
</organism>
<feature type="compositionally biased region" description="Low complexity" evidence="1">
    <location>
        <begin position="412"/>
        <end position="422"/>
    </location>
</feature>
<feature type="compositionally biased region" description="Low complexity" evidence="1">
    <location>
        <begin position="207"/>
        <end position="235"/>
    </location>
</feature>
<feature type="region of interest" description="Disordered" evidence="1">
    <location>
        <begin position="501"/>
        <end position="542"/>
    </location>
</feature>
<feature type="compositionally biased region" description="Low complexity" evidence="1">
    <location>
        <begin position="9"/>
        <end position="23"/>
    </location>
</feature>
<dbReference type="Proteomes" id="UP001239445">
    <property type="component" value="Unassembled WGS sequence"/>
</dbReference>
<feature type="region of interest" description="Disordered" evidence="1">
    <location>
        <begin position="1"/>
        <end position="25"/>
    </location>
</feature>
<evidence type="ECO:0000313" key="2">
    <source>
        <dbReference type="EMBL" id="KAK1756045.1"/>
    </source>
</evidence>
<feature type="region of interest" description="Disordered" evidence="1">
    <location>
        <begin position="446"/>
        <end position="472"/>
    </location>
</feature>
<dbReference type="EMBL" id="MU839832">
    <property type="protein sequence ID" value="KAK1756045.1"/>
    <property type="molecule type" value="Genomic_DNA"/>
</dbReference>
<gene>
    <name evidence="2" type="ORF">QBC47DRAFT_378942</name>
</gene>
<reference evidence="2" key="1">
    <citation type="submission" date="2023-06" db="EMBL/GenBank/DDBJ databases">
        <title>Genome-scale phylogeny and comparative genomics of the fungal order Sordariales.</title>
        <authorList>
            <consortium name="Lawrence Berkeley National Laboratory"/>
            <person name="Hensen N."/>
            <person name="Bonometti L."/>
            <person name="Westerberg I."/>
            <person name="Brannstrom I.O."/>
            <person name="Guillou S."/>
            <person name="Cros-Aarteil S."/>
            <person name="Calhoun S."/>
            <person name="Haridas S."/>
            <person name="Kuo A."/>
            <person name="Mondo S."/>
            <person name="Pangilinan J."/>
            <person name="Riley R."/>
            <person name="Labutti K."/>
            <person name="Andreopoulos B."/>
            <person name="Lipzen A."/>
            <person name="Chen C."/>
            <person name="Yanf M."/>
            <person name="Daum C."/>
            <person name="Ng V."/>
            <person name="Clum A."/>
            <person name="Steindorff A."/>
            <person name="Ohm R."/>
            <person name="Martin F."/>
            <person name="Silar P."/>
            <person name="Natvig D."/>
            <person name="Lalanne C."/>
            <person name="Gautier V."/>
            <person name="Ament-Velasquez S.L."/>
            <person name="Kruys A."/>
            <person name="Hutchinson M.I."/>
            <person name="Powell A.J."/>
            <person name="Barry K."/>
            <person name="Miller A.N."/>
            <person name="Grigoriev I.V."/>
            <person name="Debuchy R."/>
            <person name="Gladieux P."/>
            <person name="Thoren M.H."/>
            <person name="Johannesson H."/>
        </authorList>
    </citation>
    <scope>NUCLEOTIDE SEQUENCE</scope>
    <source>
        <strain evidence="2">PSN4</strain>
    </source>
</reference>
<dbReference type="AlphaFoldDB" id="A0AAJ0FCC6"/>
<feature type="compositionally biased region" description="Basic and acidic residues" evidence="1">
    <location>
        <begin position="180"/>
        <end position="189"/>
    </location>
</feature>
<comment type="caution">
    <text evidence="2">The sequence shown here is derived from an EMBL/GenBank/DDBJ whole genome shotgun (WGS) entry which is preliminary data.</text>
</comment>
<feature type="region of interest" description="Disordered" evidence="1">
    <location>
        <begin position="103"/>
        <end position="242"/>
    </location>
</feature>
<feature type="compositionally biased region" description="Pro residues" evidence="1">
    <location>
        <begin position="157"/>
        <end position="166"/>
    </location>
</feature>
<feature type="compositionally biased region" description="Basic and acidic residues" evidence="1">
    <location>
        <begin position="125"/>
        <end position="137"/>
    </location>
</feature>